<evidence type="ECO:0000313" key="2">
    <source>
        <dbReference type="EMBL" id="KAJ6649077.1"/>
    </source>
</evidence>
<evidence type="ECO:0000313" key="3">
    <source>
        <dbReference type="Proteomes" id="UP001151699"/>
    </source>
</evidence>
<organism evidence="2 3">
    <name type="scientific">Pseudolycoriella hygida</name>
    <dbReference type="NCBI Taxonomy" id="35572"/>
    <lineage>
        <taxon>Eukaryota</taxon>
        <taxon>Metazoa</taxon>
        <taxon>Ecdysozoa</taxon>
        <taxon>Arthropoda</taxon>
        <taxon>Hexapoda</taxon>
        <taxon>Insecta</taxon>
        <taxon>Pterygota</taxon>
        <taxon>Neoptera</taxon>
        <taxon>Endopterygota</taxon>
        <taxon>Diptera</taxon>
        <taxon>Nematocera</taxon>
        <taxon>Sciaroidea</taxon>
        <taxon>Sciaridae</taxon>
        <taxon>Pseudolycoriella</taxon>
    </lineage>
</organism>
<keyword evidence="3" id="KW-1185">Reference proteome</keyword>
<dbReference type="InterPro" id="IPR006629">
    <property type="entry name" value="LITAF"/>
</dbReference>
<dbReference type="PROSITE" id="PS51837">
    <property type="entry name" value="LITAF"/>
    <property type="match status" value="1"/>
</dbReference>
<reference evidence="2" key="1">
    <citation type="submission" date="2022-07" db="EMBL/GenBank/DDBJ databases">
        <authorList>
            <person name="Trinca V."/>
            <person name="Uliana J.V.C."/>
            <person name="Torres T.T."/>
            <person name="Ward R.J."/>
            <person name="Monesi N."/>
        </authorList>
    </citation>
    <scope>NUCLEOTIDE SEQUENCE</scope>
    <source>
        <strain evidence="2">HSMRA1968</strain>
        <tissue evidence="2">Whole embryos</tissue>
    </source>
</reference>
<dbReference type="Proteomes" id="UP001151699">
    <property type="component" value="Chromosome A"/>
</dbReference>
<comment type="caution">
    <text evidence="2">The sequence shown here is derived from an EMBL/GenBank/DDBJ whole genome shotgun (WGS) entry which is preliminary data.</text>
</comment>
<dbReference type="AlphaFoldDB" id="A0A9Q0NFT2"/>
<dbReference type="Pfam" id="PF10601">
    <property type="entry name" value="zf-LITAF-like"/>
    <property type="match status" value="1"/>
</dbReference>
<feature type="domain" description="LITAF" evidence="1">
    <location>
        <begin position="127"/>
        <end position="208"/>
    </location>
</feature>
<accession>A0A9Q0NFT2</accession>
<name>A0A9Q0NFT2_9DIPT</name>
<dbReference type="EMBL" id="WJQU01000001">
    <property type="protein sequence ID" value="KAJ6649077.1"/>
    <property type="molecule type" value="Genomic_DNA"/>
</dbReference>
<gene>
    <name evidence="2" type="ORF">Bhyg_04310</name>
</gene>
<proteinExistence type="predicted"/>
<protein>
    <recommendedName>
        <fullName evidence="1">LITAF domain-containing protein</fullName>
    </recommendedName>
</protein>
<sequence>MAPREIGVQCLLCKEIINCQQKDFSVLVDHVVLKHPDFKITNISTDEIFSKFENKIASEARRCTEKGRTMENNHLLNDCNGKNIPKYTEDEKTKKVNQIPTKQPTKRRRFYKTSGMLCDGMSVICFYIRVLLVETWKPGNDQILCPKCDAVVRPIIRTSADRVSHSTVGATLIMTCWPFCFFPFLFQAPIQTNLHCSVCGYYFGSYDCQKQKLNVPNNYQAHDKTNSAKN</sequence>
<dbReference type="SMART" id="SM00714">
    <property type="entry name" value="LITAF"/>
    <property type="match status" value="1"/>
</dbReference>
<evidence type="ECO:0000259" key="1">
    <source>
        <dbReference type="PROSITE" id="PS51837"/>
    </source>
</evidence>
<dbReference type="OrthoDB" id="7765058at2759"/>